<proteinExistence type="predicted"/>
<dbReference type="AlphaFoldDB" id="A0A5J4P9X9"/>
<accession>A0A5J4P9X9</accession>
<dbReference type="EMBL" id="SNRY01010421">
    <property type="protein sequence ID" value="KAA6305778.1"/>
    <property type="molecule type" value="Genomic_DNA"/>
</dbReference>
<feature type="non-terminal residue" evidence="1">
    <location>
        <position position="1"/>
    </location>
</feature>
<comment type="caution">
    <text evidence="1">The sequence shown here is derived from an EMBL/GenBank/DDBJ whole genome shotgun (WGS) entry which is preliminary data.</text>
</comment>
<name>A0A5J4P9X9_9ZZZZ</name>
<evidence type="ECO:0000313" key="1">
    <source>
        <dbReference type="EMBL" id="KAA6305778.1"/>
    </source>
</evidence>
<reference evidence="1" key="1">
    <citation type="submission" date="2019-03" db="EMBL/GenBank/DDBJ databases">
        <title>Single cell metagenomics reveals metabolic interactions within the superorganism composed of flagellate Streblomastix strix and complex community of Bacteroidetes bacteria on its surface.</title>
        <authorList>
            <person name="Treitli S.C."/>
            <person name="Kolisko M."/>
            <person name="Husnik F."/>
            <person name="Keeling P."/>
            <person name="Hampl V."/>
        </authorList>
    </citation>
    <scope>NUCLEOTIDE SEQUENCE</scope>
    <source>
        <strain evidence="1">STM</strain>
    </source>
</reference>
<gene>
    <name evidence="1" type="ORF">EZS27_042567</name>
</gene>
<organism evidence="1">
    <name type="scientific">termite gut metagenome</name>
    <dbReference type="NCBI Taxonomy" id="433724"/>
    <lineage>
        <taxon>unclassified sequences</taxon>
        <taxon>metagenomes</taxon>
        <taxon>organismal metagenomes</taxon>
    </lineage>
</organism>
<protein>
    <submittedName>
        <fullName evidence="1">Uncharacterized protein</fullName>
    </submittedName>
</protein>
<sequence length="25" mass="2923">NRKEKGGFLFKNSKLAYTAMQNTYI</sequence>